<sequence>MPTRKAPQDRKTKALPPGQFQGVDGKTYVLPDPNESVTLATGRDLRDIALGDDQAQLAVQFRLLERCGVDEVTLDALYSLPMLDTANVISEWMTGVDLPNS</sequence>
<reference evidence="2 3" key="1">
    <citation type="submission" date="2018-11" db="EMBL/GenBank/DDBJ databases">
        <title>Sequencing the genomes of 1000 actinobacteria strains.</title>
        <authorList>
            <person name="Klenk H.-P."/>
        </authorList>
    </citation>
    <scope>NUCLEOTIDE SEQUENCE [LARGE SCALE GENOMIC DNA]</scope>
    <source>
        <strain evidence="2 3">DSM 13521</strain>
    </source>
</reference>
<accession>A0A3N2DED2</accession>
<proteinExistence type="predicted"/>
<keyword evidence="3" id="KW-1185">Reference proteome</keyword>
<protein>
    <submittedName>
        <fullName evidence="2">Uncharacterized protein</fullName>
    </submittedName>
</protein>
<dbReference type="AlphaFoldDB" id="A0A3N2DED2"/>
<evidence type="ECO:0000256" key="1">
    <source>
        <dbReference type="SAM" id="MobiDB-lite"/>
    </source>
</evidence>
<dbReference type="EMBL" id="RKHQ01000001">
    <property type="protein sequence ID" value="ROR97784.1"/>
    <property type="molecule type" value="Genomic_DNA"/>
</dbReference>
<feature type="region of interest" description="Disordered" evidence="1">
    <location>
        <begin position="1"/>
        <end position="35"/>
    </location>
</feature>
<name>A0A3N2DED2_9MICO</name>
<evidence type="ECO:0000313" key="2">
    <source>
        <dbReference type="EMBL" id="ROR97784.1"/>
    </source>
</evidence>
<comment type="caution">
    <text evidence="2">The sequence shown here is derived from an EMBL/GenBank/DDBJ whole genome shotgun (WGS) entry which is preliminary data.</text>
</comment>
<feature type="compositionally biased region" description="Basic and acidic residues" evidence="1">
    <location>
        <begin position="1"/>
        <end position="12"/>
    </location>
</feature>
<organism evidence="2 3">
    <name type="scientific">Salana multivorans</name>
    <dbReference type="NCBI Taxonomy" id="120377"/>
    <lineage>
        <taxon>Bacteria</taxon>
        <taxon>Bacillati</taxon>
        <taxon>Actinomycetota</taxon>
        <taxon>Actinomycetes</taxon>
        <taxon>Micrococcales</taxon>
        <taxon>Beutenbergiaceae</taxon>
        <taxon>Salana</taxon>
    </lineage>
</organism>
<evidence type="ECO:0000313" key="3">
    <source>
        <dbReference type="Proteomes" id="UP000275356"/>
    </source>
</evidence>
<dbReference type="Proteomes" id="UP000275356">
    <property type="component" value="Unassembled WGS sequence"/>
</dbReference>
<dbReference type="RefSeq" id="WP_148059606.1">
    <property type="nucleotide sequence ID" value="NZ_RKHQ01000001.1"/>
</dbReference>
<gene>
    <name evidence="2" type="ORF">EDD28_2392</name>
</gene>